<keyword evidence="4" id="KW-0488">Methylation</keyword>
<dbReference type="Proteomes" id="UP000230531">
    <property type="component" value="Chromosome"/>
</dbReference>
<dbReference type="HAMAP" id="MF_00736">
    <property type="entry name" value="Ribosomal_uL11"/>
    <property type="match status" value="1"/>
</dbReference>
<dbReference type="Gene3D" id="3.30.1550.10">
    <property type="entry name" value="Ribosomal protein L11/L12, N-terminal domain"/>
    <property type="match status" value="1"/>
</dbReference>
<comment type="similarity">
    <text evidence="1 4">Belongs to the universal ribosomal protein uL11 family.</text>
</comment>
<comment type="function">
    <text evidence="4">Forms part of the ribosomal stalk which helps the ribosome interact with GTP-bound translation factors.</text>
</comment>
<keyword evidence="4" id="KW-0699">rRNA-binding</keyword>
<organism evidence="6 7">
    <name type="scientific">Carsonella ruddii</name>
    <dbReference type="NCBI Taxonomy" id="114186"/>
    <lineage>
        <taxon>Bacteria</taxon>
        <taxon>Pseudomonadati</taxon>
        <taxon>Pseudomonadota</taxon>
        <taxon>Gammaproteobacteria</taxon>
        <taxon>Oceanospirillales</taxon>
        <taxon>Halomonadaceae</taxon>
        <taxon>Zymobacter group</taxon>
        <taxon>Candidatus Carsonella</taxon>
    </lineage>
</organism>
<dbReference type="Pfam" id="PF03946">
    <property type="entry name" value="Ribosomal_L11_N"/>
    <property type="match status" value="1"/>
</dbReference>
<evidence type="ECO:0000256" key="1">
    <source>
        <dbReference type="ARBA" id="ARBA00010537"/>
    </source>
</evidence>
<dbReference type="GO" id="GO:0006412">
    <property type="term" value="P:translation"/>
    <property type="evidence" value="ECO:0007669"/>
    <property type="project" value="UniProtKB-UniRule"/>
</dbReference>
<protein>
    <recommendedName>
        <fullName evidence="4">Large ribosomal subunit protein uL11</fullName>
    </recommendedName>
</protein>
<keyword evidence="2 4" id="KW-0689">Ribosomal protein</keyword>
<evidence type="ECO:0000256" key="4">
    <source>
        <dbReference type="HAMAP-Rule" id="MF_00736"/>
    </source>
</evidence>
<dbReference type="InterPro" id="IPR036769">
    <property type="entry name" value="Ribosomal_uL11_C_sf"/>
</dbReference>
<dbReference type="AlphaFoldDB" id="A0A2K8K5T2"/>
<comment type="PTM">
    <text evidence="4">One or more lysine residues are methylated.</text>
</comment>
<dbReference type="SUPFAM" id="SSF46906">
    <property type="entry name" value="Ribosomal protein L11, C-terminal domain"/>
    <property type="match status" value="1"/>
</dbReference>
<accession>A0A2K8K5T2</accession>
<dbReference type="OrthoDB" id="9802408at2"/>
<evidence type="ECO:0000259" key="5">
    <source>
        <dbReference type="Pfam" id="PF03946"/>
    </source>
</evidence>
<comment type="subunit">
    <text evidence="4">Part of the ribosomal stalk of the 50S ribosomal subunit. Interacts with L10 and the large rRNA to form the base of the stalk. L10 forms an elongated spine to which L12 dimers bind in a sequential fashion forming a multimeric L10(L12)X complex.</text>
</comment>
<feature type="domain" description="Large ribosomal subunit protein uL11 N-terminal" evidence="5">
    <location>
        <begin position="8"/>
        <end position="61"/>
    </location>
</feature>
<dbReference type="EMBL" id="CP024798">
    <property type="protein sequence ID" value="ATX33414.1"/>
    <property type="molecule type" value="Genomic_DNA"/>
</dbReference>
<dbReference type="SMART" id="SM00649">
    <property type="entry name" value="RL11"/>
    <property type="match status" value="1"/>
</dbReference>
<dbReference type="PANTHER" id="PTHR11661">
    <property type="entry name" value="60S RIBOSOMAL PROTEIN L12"/>
    <property type="match status" value="1"/>
</dbReference>
<dbReference type="InterPro" id="IPR036796">
    <property type="entry name" value="Ribosomal_uL11_N_sf"/>
</dbReference>
<dbReference type="SUPFAM" id="SSF54747">
    <property type="entry name" value="Ribosomal L11/L12e N-terminal domain"/>
    <property type="match status" value="1"/>
</dbReference>
<evidence type="ECO:0000313" key="6">
    <source>
        <dbReference type="EMBL" id="ATX33414.1"/>
    </source>
</evidence>
<dbReference type="GO" id="GO:0015934">
    <property type="term" value="C:large ribosomal subunit"/>
    <property type="evidence" value="ECO:0007669"/>
    <property type="project" value="TreeGrafter"/>
</dbReference>
<dbReference type="GO" id="GO:0070180">
    <property type="term" value="F:large ribosomal subunit rRNA binding"/>
    <property type="evidence" value="ECO:0007669"/>
    <property type="project" value="UniProtKB-UniRule"/>
</dbReference>
<keyword evidence="4" id="KW-0694">RNA-binding</keyword>
<evidence type="ECO:0000256" key="2">
    <source>
        <dbReference type="ARBA" id="ARBA00022980"/>
    </source>
</evidence>
<reference evidence="6 7" key="1">
    <citation type="submission" date="2017-11" db="EMBL/GenBank/DDBJ databases">
        <title>The genome sequence of Candidatus Carsonella ruddii from the psyllid Bactericera trigonica.</title>
        <authorList>
            <person name="Katsir L."/>
            <person name="Zhepu R."/>
            <person name="Piasezky A."/>
            <person name="Jong J."/>
            <person name="Sela N."/>
            <person name="Freilich S."/>
            <person name="Bahar O."/>
        </authorList>
    </citation>
    <scope>NUCLEOTIDE SEQUENCE [LARGE SCALE GENOMIC DNA]</scope>
    <source>
        <strain evidence="6 7">BT</strain>
    </source>
</reference>
<dbReference type="InterPro" id="IPR000911">
    <property type="entry name" value="Ribosomal_uL11"/>
</dbReference>
<dbReference type="RefSeq" id="WP_157801483.1">
    <property type="nucleotide sequence ID" value="NZ_CP024798.1"/>
</dbReference>
<evidence type="ECO:0000313" key="7">
    <source>
        <dbReference type="Proteomes" id="UP000230531"/>
    </source>
</evidence>
<dbReference type="PANTHER" id="PTHR11661:SF1">
    <property type="entry name" value="LARGE RIBOSOMAL SUBUNIT PROTEIN UL11M"/>
    <property type="match status" value="1"/>
</dbReference>
<gene>
    <name evidence="4" type="primary">rplK</name>
    <name evidence="6" type="ORF">CUN91_00385</name>
</gene>
<name>A0A2K8K5T2_CARRU</name>
<dbReference type="InterPro" id="IPR020784">
    <property type="entry name" value="Ribosomal_uL11_N"/>
</dbReference>
<keyword evidence="3 4" id="KW-0687">Ribonucleoprotein</keyword>
<sequence>MIVKYKLKLILKPGKATPTPPIGPILGQYGLNLMTFCNKFNELTKNNINEFIHVKIIIFQNLNYEIILGLEPLTNVIKKITNIEKFSKKPGIETIVYNNFDIINIISKNRIFYEKKKISSIRKMILGTFYSLGIKYE</sequence>
<evidence type="ECO:0000256" key="3">
    <source>
        <dbReference type="ARBA" id="ARBA00023274"/>
    </source>
</evidence>
<dbReference type="GO" id="GO:0003735">
    <property type="term" value="F:structural constituent of ribosome"/>
    <property type="evidence" value="ECO:0007669"/>
    <property type="project" value="InterPro"/>
</dbReference>
<proteinExistence type="inferred from homology"/>